<feature type="region of interest" description="Disordered" evidence="1">
    <location>
        <begin position="31"/>
        <end position="50"/>
    </location>
</feature>
<dbReference type="PANTHER" id="PTHR31840:SF1">
    <property type="entry name" value="COILED-COIL DOMAIN-CONTAINING PROTEIN 97"/>
    <property type="match status" value="1"/>
</dbReference>
<evidence type="ECO:0000259" key="2">
    <source>
        <dbReference type="Pfam" id="PF09747"/>
    </source>
</evidence>
<reference evidence="3 4" key="1">
    <citation type="journal article" date="2013" name="Chin. Sci. Bull.">
        <title>Genome survey uncovers the secrets of sex and lifestyle in caterpillar fungus.</title>
        <authorList>
            <person name="Hu X."/>
            <person name="Zhang Y."/>
            <person name="Xiao G."/>
            <person name="Zheng P."/>
            <person name="Xia Y."/>
            <person name="Zhang X."/>
            <person name="St Leger R.J."/>
            <person name="Liu X."/>
            <person name="Wang C."/>
        </authorList>
    </citation>
    <scope>NUCLEOTIDE SEQUENCE [LARGE SCALE GENOMIC DNA]</scope>
    <source>
        <strain evidence="4">Co18 / CGMCC 3.14243</strain>
        <tissue evidence="3">Fruit-body</tissue>
    </source>
</reference>
<dbReference type="Pfam" id="PF09747">
    <property type="entry name" value="CCD97-like_C"/>
    <property type="match status" value="2"/>
</dbReference>
<dbReference type="HOGENOM" id="CLU_076914_1_0_1"/>
<organism evidence="3 4">
    <name type="scientific">Ophiocordyceps sinensis (strain Co18 / CGMCC 3.14243)</name>
    <name type="common">Yarsagumba caterpillar fungus</name>
    <name type="synonym">Hirsutella sinensis</name>
    <dbReference type="NCBI Taxonomy" id="911162"/>
    <lineage>
        <taxon>Eukaryota</taxon>
        <taxon>Fungi</taxon>
        <taxon>Dikarya</taxon>
        <taxon>Ascomycota</taxon>
        <taxon>Pezizomycotina</taxon>
        <taxon>Sordariomycetes</taxon>
        <taxon>Hypocreomycetidae</taxon>
        <taxon>Hypocreales</taxon>
        <taxon>Ophiocordycipitaceae</taxon>
        <taxon>Ophiocordyceps</taxon>
    </lineage>
</organism>
<dbReference type="OrthoDB" id="333176at2759"/>
<dbReference type="EMBL" id="KE654619">
    <property type="protein sequence ID" value="EQK98478.1"/>
    <property type="molecule type" value="Genomic_DNA"/>
</dbReference>
<dbReference type="PANTHER" id="PTHR31840">
    <property type="entry name" value="COILED-COIL DOMAIN-CONTAINING PROTEIN 97"/>
    <property type="match status" value="1"/>
</dbReference>
<evidence type="ECO:0000313" key="4">
    <source>
        <dbReference type="Proteomes" id="UP000019374"/>
    </source>
</evidence>
<gene>
    <name evidence="3" type="ORF">OCS_05810</name>
</gene>
<dbReference type="AlphaFoldDB" id="T5A7A0"/>
<dbReference type="InterPro" id="IPR018613">
    <property type="entry name" value="Ccdc97-like"/>
</dbReference>
<name>T5A7A0_OPHSC</name>
<evidence type="ECO:0000313" key="3">
    <source>
        <dbReference type="EMBL" id="EQK98478.1"/>
    </source>
</evidence>
<feature type="region of interest" description="Disordered" evidence="1">
    <location>
        <begin position="1"/>
        <end position="24"/>
    </location>
</feature>
<dbReference type="InterPro" id="IPR040233">
    <property type="entry name" value="CCD97-like_C"/>
</dbReference>
<accession>T5A7A0</accession>
<proteinExistence type="predicted"/>
<evidence type="ECO:0000256" key="1">
    <source>
        <dbReference type="SAM" id="MobiDB-lite"/>
    </source>
</evidence>
<feature type="domain" description="CCD97-like C-terminal" evidence="2">
    <location>
        <begin position="51"/>
        <end position="113"/>
    </location>
</feature>
<feature type="domain" description="CCD97-like C-terminal" evidence="2">
    <location>
        <begin position="136"/>
        <end position="189"/>
    </location>
</feature>
<dbReference type="eggNOG" id="ENOG502SFGZ">
    <property type="taxonomic scope" value="Eukaryota"/>
</dbReference>
<feature type="region of interest" description="Disordered" evidence="1">
    <location>
        <begin position="200"/>
        <end position="223"/>
    </location>
</feature>
<protein>
    <submittedName>
        <fullName evidence="3">Coiled-coil domain-containing protein</fullName>
    </submittedName>
</protein>
<dbReference type="Proteomes" id="UP000019374">
    <property type="component" value="Unassembled WGS sequence"/>
</dbReference>
<feature type="region of interest" description="Disordered" evidence="1">
    <location>
        <begin position="114"/>
        <end position="136"/>
    </location>
</feature>
<sequence>MLSSKPEAREDTDRAENHMDLDARLDDAVFEKPAPRHPMTGAQRARIQAQNRRREYLERNPAYFDNLDHELADPLLYERLIKKFQTPAERQAEDQAKGYGRILEADLFRGEQRLSQLGGDPGGTTTADDGPWRGEAVDGDDGRKLWRDYLTERFVRGRDDDFDYDPVDADLALDVLAARDAQDEWFDDEEPCWVAVDAHVGRGDDGDEQAQKCGRGETGIQDF</sequence>